<reference evidence="2" key="1">
    <citation type="submission" date="2024-06" db="EMBL/GenBank/DDBJ databases">
        <authorList>
            <consortium name="consrtm"/>
            <person name="Uemura M."/>
            <person name="Terahara T."/>
        </authorList>
    </citation>
    <scope>NUCLEOTIDE SEQUENCE</scope>
    <source>
        <strain evidence="2">KM77-8</strain>
    </source>
</reference>
<reference evidence="2" key="2">
    <citation type="submission" date="2024-07" db="EMBL/GenBank/DDBJ databases">
        <title>Streptomyces haneummycinica sp. nov., a new antibiotic-producing actinobacterium isolated from marine sediment.</title>
        <authorList>
            <person name="Uemura M."/>
            <person name="Hamada M."/>
            <person name="Hirano S."/>
            <person name="Kobayashi K."/>
            <person name="Ohshiro T."/>
            <person name="Kobayashi T."/>
            <person name="Terahara T."/>
        </authorList>
    </citation>
    <scope>NUCLEOTIDE SEQUENCE</scope>
    <source>
        <strain evidence="2">KM77-8</strain>
    </source>
</reference>
<accession>A0AAT9HKW9</accession>
<feature type="compositionally biased region" description="Polar residues" evidence="1">
    <location>
        <begin position="52"/>
        <end position="64"/>
    </location>
</feature>
<proteinExistence type="predicted"/>
<evidence type="ECO:0000256" key="1">
    <source>
        <dbReference type="SAM" id="MobiDB-lite"/>
    </source>
</evidence>
<gene>
    <name evidence="2" type="ORF">SHKM778_44600</name>
</gene>
<dbReference type="EMBL" id="AP035768">
    <property type="protein sequence ID" value="BFO18072.1"/>
    <property type="molecule type" value="Genomic_DNA"/>
</dbReference>
<dbReference type="AlphaFoldDB" id="A0AAT9HKW9"/>
<organism evidence="2">
    <name type="scientific">Streptomyces haneummycinicus</name>
    <dbReference type="NCBI Taxonomy" id="3074435"/>
    <lineage>
        <taxon>Bacteria</taxon>
        <taxon>Bacillati</taxon>
        <taxon>Actinomycetota</taxon>
        <taxon>Actinomycetes</taxon>
        <taxon>Kitasatosporales</taxon>
        <taxon>Streptomycetaceae</taxon>
        <taxon>Streptomyces</taxon>
    </lineage>
</organism>
<evidence type="ECO:0000313" key="2">
    <source>
        <dbReference type="EMBL" id="BFO18072.1"/>
    </source>
</evidence>
<protein>
    <submittedName>
        <fullName evidence="2">Uncharacterized protein</fullName>
    </submittedName>
</protein>
<feature type="region of interest" description="Disordered" evidence="1">
    <location>
        <begin position="1"/>
        <end position="64"/>
    </location>
</feature>
<sequence>MPGSKCGADSTSRRQEPVSRPVSISAGPTFLRPIKSGSDFNAFRTGRPSGVASKSTTVTRSFRNGRTVPNRVTSWVRHASSASESSGGVSSNSAAIAAANSCRGTTCSIRSHIASSVSTSGGVISPVSVSTCSLVLSNTIWNAAASFADALSTRGRVFSFSFAVSRSALASNFVAISTSRRSRASSTARDVR</sequence>
<name>A0AAT9HKW9_9ACTN</name>